<feature type="domain" description="Rab-GAP TBC" evidence="3">
    <location>
        <begin position="101"/>
        <end position="287"/>
    </location>
</feature>
<keyword evidence="1" id="KW-0343">GTPase activation</keyword>
<dbReference type="Proteomes" id="UP001431783">
    <property type="component" value="Unassembled WGS sequence"/>
</dbReference>
<evidence type="ECO:0000256" key="1">
    <source>
        <dbReference type="ARBA" id="ARBA00022468"/>
    </source>
</evidence>
<dbReference type="InterPro" id="IPR000195">
    <property type="entry name" value="Rab-GAP-TBC_dom"/>
</dbReference>
<dbReference type="GO" id="GO:0006888">
    <property type="term" value="P:endoplasmic reticulum to Golgi vesicle-mediated transport"/>
    <property type="evidence" value="ECO:0007669"/>
    <property type="project" value="TreeGrafter"/>
</dbReference>
<dbReference type="GO" id="GO:0005096">
    <property type="term" value="F:GTPase activator activity"/>
    <property type="evidence" value="ECO:0007669"/>
    <property type="project" value="UniProtKB-KW"/>
</dbReference>
<protein>
    <recommendedName>
        <fullName evidence="3">Rab-GAP TBC domain-containing protein</fullName>
    </recommendedName>
</protein>
<reference evidence="4 5" key="1">
    <citation type="submission" date="2023-03" db="EMBL/GenBank/DDBJ databases">
        <title>Genome insight into feeding habits of ladybird beetles.</title>
        <authorList>
            <person name="Li H.-S."/>
            <person name="Huang Y.-H."/>
            <person name="Pang H."/>
        </authorList>
    </citation>
    <scope>NUCLEOTIDE SEQUENCE [LARGE SCALE GENOMIC DNA]</scope>
    <source>
        <strain evidence="4">SYSU_2023b</strain>
        <tissue evidence="4">Whole body</tissue>
    </source>
</reference>
<keyword evidence="2" id="KW-1133">Transmembrane helix</keyword>
<name>A0AAW1V5H3_9CUCU</name>
<evidence type="ECO:0000313" key="4">
    <source>
        <dbReference type="EMBL" id="KAK9888720.1"/>
    </source>
</evidence>
<dbReference type="PANTHER" id="PTHR20913:SF7">
    <property type="entry name" value="RE60063P"/>
    <property type="match status" value="1"/>
</dbReference>
<dbReference type="InterPro" id="IPR035969">
    <property type="entry name" value="Rab-GAP_TBC_sf"/>
</dbReference>
<dbReference type="Gene3D" id="1.10.472.80">
    <property type="entry name" value="Ypt/Rab-GAP domain of gyp1p, domain 3"/>
    <property type="match status" value="1"/>
</dbReference>
<dbReference type="GO" id="GO:0005789">
    <property type="term" value="C:endoplasmic reticulum membrane"/>
    <property type="evidence" value="ECO:0007669"/>
    <property type="project" value="TreeGrafter"/>
</dbReference>
<evidence type="ECO:0000259" key="3">
    <source>
        <dbReference type="PROSITE" id="PS50086"/>
    </source>
</evidence>
<keyword evidence="2" id="KW-0812">Transmembrane</keyword>
<dbReference type="SMART" id="SM00164">
    <property type="entry name" value="TBC"/>
    <property type="match status" value="1"/>
</dbReference>
<dbReference type="PROSITE" id="PS50086">
    <property type="entry name" value="TBC_RABGAP"/>
    <property type="match status" value="1"/>
</dbReference>
<accession>A0AAW1V5H3</accession>
<dbReference type="SUPFAM" id="SSF47923">
    <property type="entry name" value="Ypt/Rab-GAP domain of gyp1p"/>
    <property type="match status" value="2"/>
</dbReference>
<dbReference type="Pfam" id="PF00566">
    <property type="entry name" value="RabGAP-TBC"/>
    <property type="match status" value="1"/>
</dbReference>
<dbReference type="EMBL" id="JARQZJ010000121">
    <property type="protein sequence ID" value="KAK9888720.1"/>
    <property type="molecule type" value="Genomic_DNA"/>
</dbReference>
<evidence type="ECO:0000313" key="5">
    <source>
        <dbReference type="Proteomes" id="UP001431783"/>
    </source>
</evidence>
<dbReference type="PANTHER" id="PTHR20913">
    <property type="entry name" value="TBC1 DOMAIN FAMILY MEMBER 20/GTPASE"/>
    <property type="match status" value="1"/>
</dbReference>
<evidence type="ECO:0000256" key="2">
    <source>
        <dbReference type="SAM" id="Phobius"/>
    </source>
</evidence>
<sequence>MLINSITDGKIFVEFQNMYRNEESIISDEKTLSACHSNLSDKNLGNNGIVDQEDTRSELKFDEENESQEEICKRQKIEEALCKASTDLNIWQTLALDDYGLVRDDFRKKIWPLLLEVDPDSNENIPSLEELSSHNEYNQVVLDVNRSLSRFPPGIPLNQRLALQDQLTVLILRVIMKYPNLSYYQGYHDVAITFLLVVGEVVAFRIMERLSTDHLKECMESTMEKISFRLNYIYPLLEKVEPKLYKFMEIAGVGTMFALPWYLTWFGHSLNRYKDVVRLYDYFLASPPLMPIYVAASVVVERRDEIFEQDCDLASVHCLLSQIPDNLDFETILKRASLYYSKYPPKVLEKAAMKRVQREKDQRKRDGARMRWRLGKDNMWIRISDSVPPWLLFNYQRKYGLLFATATVLIGLYAYYLRSLNPKFNYFASLWNT</sequence>
<comment type="caution">
    <text evidence="4">The sequence shown here is derived from an EMBL/GenBank/DDBJ whole genome shotgun (WGS) entry which is preliminary data.</text>
</comment>
<dbReference type="AlphaFoldDB" id="A0AAW1V5H3"/>
<dbReference type="InterPro" id="IPR045913">
    <property type="entry name" value="TBC20/Gyp8-like"/>
</dbReference>
<feature type="transmembrane region" description="Helical" evidence="2">
    <location>
        <begin position="399"/>
        <end position="417"/>
    </location>
</feature>
<dbReference type="FunFam" id="1.10.8.1310:FF:000001">
    <property type="entry name" value="TBC1 domain family, member 20"/>
    <property type="match status" value="1"/>
</dbReference>
<dbReference type="Gene3D" id="1.10.8.1310">
    <property type="match status" value="1"/>
</dbReference>
<organism evidence="4 5">
    <name type="scientific">Henosepilachna vigintioctopunctata</name>
    <dbReference type="NCBI Taxonomy" id="420089"/>
    <lineage>
        <taxon>Eukaryota</taxon>
        <taxon>Metazoa</taxon>
        <taxon>Ecdysozoa</taxon>
        <taxon>Arthropoda</taxon>
        <taxon>Hexapoda</taxon>
        <taxon>Insecta</taxon>
        <taxon>Pterygota</taxon>
        <taxon>Neoptera</taxon>
        <taxon>Endopterygota</taxon>
        <taxon>Coleoptera</taxon>
        <taxon>Polyphaga</taxon>
        <taxon>Cucujiformia</taxon>
        <taxon>Coccinelloidea</taxon>
        <taxon>Coccinellidae</taxon>
        <taxon>Epilachninae</taxon>
        <taxon>Epilachnini</taxon>
        <taxon>Henosepilachna</taxon>
    </lineage>
</organism>
<gene>
    <name evidence="4" type="ORF">WA026_000946</name>
</gene>
<proteinExistence type="predicted"/>
<keyword evidence="2" id="KW-0472">Membrane</keyword>
<keyword evidence="5" id="KW-1185">Reference proteome</keyword>